<comment type="caution">
    <text evidence="1">The sequence shown here is derived from an EMBL/GenBank/DDBJ whole genome shotgun (WGS) entry which is preliminary data.</text>
</comment>
<protein>
    <submittedName>
        <fullName evidence="1">Uncharacterized protein</fullName>
    </submittedName>
</protein>
<dbReference type="EMBL" id="NFEZ01000004">
    <property type="protein sequence ID" value="PLT45561.1"/>
    <property type="molecule type" value="Genomic_DNA"/>
</dbReference>
<gene>
    <name evidence="1" type="ORF">B8V81_3992</name>
</gene>
<dbReference type="Proteomes" id="UP000234789">
    <property type="component" value="Unassembled WGS sequence"/>
</dbReference>
<sequence>MDRLVMVISALLIVYWAYRAFYNWLHEPKGLKRLVLGRGEILAPDDPHVLFLESHGYEVVSGKHRVPLVVDLDGQELASRLYVDYVAIRDGDMYAVKLMRERQPLDWTGSGLRDRLLVFHLLLPELEGILVIDTEENRIRTVKFEVNEVPKKKEA</sequence>
<reference evidence="1 2" key="1">
    <citation type="submission" date="2017-05" db="EMBL/GenBank/DDBJ databases">
        <title>Functional genome analysis of Paenibacillus pasadenensis strain R16: insights on endophytic life style and antifungal activity.</title>
        <authorList>
            <person name="Passera A."/>
            <person name="Marcolungo L."/>
            <person name="Casati P."/>
            <person name="Brasca M."/>
            <person name="Quaglino F."/>
            <person name="Delledonne M."/>
        </authorList>
    </citation>
    <scope>NUCLEOTIDE SEQUENCE [LARGE SCALE GENOMIC DNA]</scope>
    <source>
        <strain evidence="1 2">R16</strain>
    </source>
</reference>
<organism evidence="1 2">
    <name type="scientific">Paenibacillus pasadenensis</name>
    <dbReference type="NCBI Taxonomy" id="217090"/>
    <lineage>
        <taxon>Bacteria</taxon>
        <taxon>Bacillati</taxon>
        <taxon>Bacillota</taxon>
        <taxon>Bacilli</taxon>
        <taxon>Bacillales</taxon>
        <taxon>Paenibacillaceae</taxon>
        <taxon>Paenibacillus</taxon>
    </lineage>
</organism>
<dbReference type="AlphaFoldDB" id="A0A2N5N5D7"/>
<proteinExistence type="predicted"/>
<name>A0A2N5N5D7_9BACL</name>
<keyword evidence="2" id="KW-1185">Reference proteome</keyword>
<evidence type="ECO:0000313" key="1">
    <source>
        <dbReference type="EMBL" id="PLT45561.1"/>
    </source>
</evidence>
<dbReference type="RefSeq" id="WP_028599847.1">
    <property type="nucleotide sequence ID" value="NZ_BIMM01000007.1"/>
</dbReference>
<evidence type="ECO:0000313" key="2">
    <source>
        <dbReference type="Proteomes" id="UP000234789"/>
    </source>
</evidence>
<accession>A0A2N5N5D7</accession>